<organism evidence="2 3">
    <name type="scientific">Helianthus annuus</name>
    <name type="common">Common sunflower</name>
    <dbReference type="NCBI Taxonomy" id="4232"/>
    <lineage>
        <taxon>Eukaryota</taxon>
        <taxon>Viridiplantae</taxon>
        <taxon>Streptophyta</taxon>
        <taxon>Embryophyta</taxon>
        <taxon>Tracheophyta</taxon>
        <taxon>Spermatophyta</taxon>
        <taxon>Magnoliopsida</taxon>
        <taxon>eudicotyledons</taxon>
        <taxon>Gunneridae</taxon>
        <taxon>Pentapetalae</taxon>
        <taxon>asterids</taxon>
        <taxon>campanulids</taxon>
        <taxon>Asterales</taxon>
        <taxon>Asteraceae</taxon>
        <taxon>Asteroideae</taxon>
        <taxon>Heliantheae alliance</taxon>
        <taxon>Heliantheae</taxon>
        <taxon>Helianthus</taxon>
    </lineage>
</organism>
<name>A0A251TT55_HELAN</name>
<sequence>MDQYTADSTFHASRSVPHPSRERTGASPPNPNLCKLIKLGLQISSKSISKHEIVISIERGVIRYILDAGRRSSSTKNRTRIR</sequence>
<evidence type="ECO:0000313" key="3">
    <source>
        <dbReference type="Proteomes" id="UP000215914"/>
    </source>
</evidence>
<feature type="region of interest" description="Disordered" evidence="1">
    <location>
        <begin position="1"/>
        <end position="31"/>
    </location>
</feature>
<dbReference type="Proteomes" id="UP000215914">
    <property type="component" value="Chromosome 9"/>
</dbReference>
<keyword evidence="3" id="KW-1185">Reference proteome</keyword>
<protein>
    <submittedName>
        <fullName evidence="2">Uncharacterized protein</fullName>
    </submittedName>
</protein>
<dbReference type="InParanoid" id="A0A251TT55"/>
<evidence type="ECO:0000256" key="1">
    <source>
        <dbReference type="SAM" id="MobiDB-lite"/>
    </source>
</evidence>
<dbReference type="EMBL" id="CM007898">
    <property type="protein sequence ID" value="OTG13913.1"/>
    <property type="molecule type" value="Genomic_DNA"/>
</dbReference>
<gene>
    <name evidence="2" type="ORF">HannXRQ_Chr09g0243501</name>
</gene>
<dbReference type="AlphaFoldDB" id="A0A251TT55"/>
<feature type="compositionally biased region" description="Polar residues" evidence="1">
    <location>
        <begin position="1"/>
        <end position="12"/>
    </location>
</feature>
<proteinExistence type="predicted"/>
<accession>A0A251TT55</accession>
<reference evidence="3" key="1">
    <citation type="journal article" date="2017" name="Nature">
        <title>The sunflower genome provides insights into oil metabolism, flowering and Asterid evolution.</title>
        <authorList>
            <person name="Badouin H."/>
            <person name="Gouzy J."/>
            <person name="Grassa C.J."/>
            <person name="Murat F."/>
            <person name="Staton S.E."/>
            <person name="Cottret L."/>
            <person name="Lelandais-Briere C."/>
            <person name="Owens G.L."/>
            <person name="Carrere S."/>
            <person name="Mayjonade B."/>
            <person name="Legrand L."/>
            <person name="Gill N."/>
            <person name="Kane N.C."/>
            <person name="Bowers J.E."/>
            <person name="Hubner S."/>
            <person name="Bellec A."/>
            <person name="Berard A."/>
            <person name="Berges H."/>
            <person name="Blanchet N."/>
            <person name="Boniface M.C."/>
            <person name="Brunel D."/>
            <person name="Catrice O."/>
            <person name="Chaidir N."/>
            <person name="Claudel C."/>
            <person name="Donnadieu C."/>
            <person name="Faraut T."/>
            <person name="Fievet G."/>
            <person name="Helmstetter N."/>
            <person name="King M."/>
            <person name="Knapp S.J."/>
            <person name="Lai Z."/>
            <person name="Le Paslier M.C."/>
            <person name="Lippi Y."/>
            <person name="Lorenzon L."/>
            <person name="Mandel J.R."/>
            <person name="Marage G."/>
            <person name="Marchand G."/>
            <person name="Marquand E."/>
            <person name="Bret-Mestries E."/>
            <person name="Morien E."/>
            <person name="Nambeesan S."/>
            <person name="Nguyen T."/>
            <person name="Pegot-Espagnet P."/>
            <person name="Pouilly N."/>
            <person name="Raftis F."/>
            <person name="Sallet E."/>
            <person name="Schiex T."/>
            <person name="Thomas J."/>
            <person name="Vandecasteele C."/>
            <person name="Vares D."/>
            <person name="Vear F."/>
            <person name="Vautrin S."/>
            <person name="Crespi M."/>
            <person name="Mangin B."/>
            <person name="Burke J.M."/>
            <person name="Salse J."/>
            <person name="Munos S."/>
            <person name="Vincourt P."/>
            <person name="Rieseberg L.H."/>
            <person name="Langlade N.B."/>
        </authorList>
    </citation>
    <scope>NUCLEOTIDE SEQUENCE [LARGE SCALE GENOMIC DNA]</scope>
    <source>
        <strain evidence="3">cv. SF193</strain>
    </source>
</reference>
<evidence type="ECO:0000313" key="2">
    <source>
        <dbReference type="EMBL" id="OTG13913.1"/>
    </source>
</evidence>